<sequence>MIQQCALAAQKANHILGCIKRSVTSRSREVILPLCSALGRSVHHPPMDRLSVEQLGFYRVDRLLLRWTGSSFLVRGGSSLHSLGCGDSWWHFCSKLTLCHRPPIILASLFEERNCVPRKWSWVLLPTSSGKGDSSHNQREERKRCKLFSSNKGVNNNKLCRKCLTAATENLFSGVYGSKVYRTHRADSSCSAASLSALCNAHLPGNERCTTQGARLLNTVTLVISRKVLTASSSSQNHLHDLVDRTNVSVESCRYWHKGSGCILSPDAWGSHRALLAEGFFKISSMEKGKLGFPWLAHTWGSVIFLPKWPRGRESSPALLALGAP</sequence>
<comment type="caution">
    <text evidence="1">The sequence shown here is derived from an EMBL/GenBank/DDBJ whole genome shotgun (WGS) entry which is preliminary data.</text>
</comment>
<dbReference type="Proteomes" id="UP001333110">
    <property type="component" value="Unassembled WGS sequence"/>
</dbReference>
<gene>
    <name evidence="1" type="ORF">QYF61_025871</name>
</gene>
<dbReference type="EMBL" id="JAUNZN010000001">
    <property type="protein sequence ID" value="KAK4832851.1"/>
    <property type="molecule type" value="Genomic_DNA"/>
</dbReference>
<evidence type="ECO:0000313" key="2">
    <source>
        <dbReference type="Proteomes" id="UP001333110"/>
    </source>
</evidence>
<protein>
    <submittedName>
        <fullName evidence="1">Uncharacterized protein</fullName>
    </submittedName>
</protein>
<evidence type="ECO:0000313" key="1">
    <source>
        <dbReference type="EMBL" id="KAK4832851.1"/>
    </source>
</evidence>
<accession>A0AAN7Q956</accession>
<keyword evidence="2" id="KW-1185">Reference proteome</keyword>
<proteinExistence type="predicted"/>
<organism evidence="1 2">
    <name type="scientific">Mycteria americana</name>
    <name type="common">Wood stork</name>
    <dbReference type="NCBI Taxonomy" id="33587"/>
    <lineage>
        <taxon>Eukaryota</taxon>
        <taxon>Metazoa</taxon>
        <taxon>Chordata</taxon>
        <taxon>Craniata</taxon>
        <taxon>Vertebrata</taxon>
        <taxon>Euteleostomi</taxon>
        <taxon>Archelosauria</taxon>
        <taxon>Archosauria</taxon>
        <taxon>Dinosauria</taxon>
        <taxon>Saurischia</taxon>
        <taxon>Theropoda</taxon>
        <taxon>Coelurosauria</taxon>
        <taxon>Aves</taxon>
        <taxon>Neognathae</taxon>
        <taxon>Neoaves</taxon>
        <taxon>Aequornithes</taxon>
        <taxon>Ciconiiformes</taxon>
        <taxon>Ciconiidae</taxon>
        <taxon>Mycteria</taxon>
    </lineage>
</organism>
<dbReference type="AlphaFoldDB" id="A0AAN7Q956"/>
<name>A0AAN7Q956_MYCAM</name>
<reference evidence="1 2" key="1">
    <citation type="journal article" date="2023" name="J. Hered.">
        <title>Chromosome-level genome of the wood stork (Mycteria americana) provides insight into avian chromosome evolution.</title>
        <authorList>
            <person name="Flamio R. Jr."/>
            <person name="Ramstad K.M."/>
        </authorList>
    </citation>
    <scope>NUCLEOTIDE SEQUENCE [LARGE SCALE GENOMIC DNA]</scope>
    <source>
        <strain evidence="1">JAX WOST 10</strain>
    </source>
</reference>